<dbReference type="PANTHER" id="PTHR10745:SF0">
    <property type="entry name" value="GLYCINE--TRNA LIGASE"/>
    <property type="match status" value="1"/>
</dbReference>
<keyword evidence="5" id="KW-0067">ATP-binding</keyword>
<dbReference type="SUPFAM" id="SSF52954">
    <property type="entry name" value="Class II aaRS ABD-related"/>
    <property type="match status" value="1"/>
</dbReference>
<sequence length="258" mass="28791">MDFTRRPLCMQVRENFNASIYSTTEYESSRPNRLNLEIKLSSGWVGCAGHADRSCYDLSVNAKKSKVKMVGTHKFDNPEKRLIVEIKPNKGKIGRTFKADVAAIREALEALKDDVPRAQAFEDELTSKSEAMLGPLCDGKQFTLQRDMVATKLVEKMVSEEKFVPSVIEPSFGISLAAFEQNFDSREGDEKRGVMSSPLIAPVKVSVLRLSNIPDFEPFATDLESVFVEERLECKVGTSSVAIGRKYARADEQYFSAG</sequence>
<dbReference type="GO" id="GO:0005739">
    <property type="term" value="C:mitochondrion"/>
    <property type="evidence" value="ECO:0007669"/>
    <property type="project" value="TreeGrafter"/>
</dbReference>
<organism evidence="8 9">
    <name type="scientific">Phytophthora infestans</name>
    <name type="common">Potato late blight agent</name>
    <name type="synonym">Botrytis infestans</name>
    <dbReference type="NCBI Taxonomy" id="4787"/>
    <lineage>
        <taxon>Eukaryota</taxon>
        <taxon>Sar</taxon>
        <taxon>Stramenopiles</taxon>
        <taxon>Oomycota</taxon>
        <taxon>Peronosporomycetes</taxon>
        <taxon>Peronosporales</taxon>
        <taxon>Peronosporaceae</taxon>
        <taxon>Phytophthora</taxon>
    </lineage>
</organism>
<evidence type="ECO:0000256" key="4">
    <source>
        <dbReference type="ARBA" id="ARBA00022741"/>
    </source>
</evidence>
<keyword evidence="6" id="KW-0648">Protein biosynthesis</keyword>
<dbReference type="InterPro" id="IPR045864">
    <property type="entry name" value="aa-tRNA-synth_II/BPL/LPL"/>
</dbReference>
<dbReference type="AlphaFoldDB" id="A0A8S9UMN9"/>
<name>A0A8S9UMN9_PHYIN</name>
<evidence type="ECO:0000256" key="3">
    <source>
        <dbReference type="ARBA" id="ARBA00022598"/>
    </source>
</evidence>
<dbReference type="GO" id="GO:0005524">
    <property type="term" value="F:ATP binding"/>
    <property type="evidence" value="ECO:0007669"/>
    <property type="project" value="UniProtKB-KW"/>
</dbReference>
<reference evidence="8" key="1">
    <citation type="submission" date="2020-03" db="EMBL/GenBank/DDBJ databases">
        <title>Hybrid Assembly of Korean Phytophthora infestans isolates.</title>
        <authorList>
            <person name="Prokchorchik M."/>
            <person name="Lee Y."/>
            <person name="Seo J."/>
            <person name="Cho J.-H."/>
            <person name="Park Y.-E."/>
            <person name="Jang D.-C."/>
            <person name="Im J.-S."/>
            <person name="Choi J.-G."/>
            <person name="Park H.-J."/>
            <person name="Lee G.-B."/>
            <person name="Lee Y.-G."/>
            <person name="Hong S.-Y."/>
            <person name="Cho K."/>
            <person name="Sohn K.H."/>
        </authorList>
    </citation>
    <scope>NUCLEOTIDE SEQUENCE</scope>
    <source>
        <strain evidence="8">KR_2_A2</strain>
    </source>
</reference>
<dbReference type="FunFam" id="3.30.720.200:FF:000001">
    <property type="entry name" value="Glycine--tRNA ligase 2"/>
    <property type="match status" value="1"/>
</dbReference>
<comment type="caution">
    <text evidence="8">The sequence shown here is derived from an EMBL/GenBank/DDBJ whole genome shotgun (WGS) entry which is preliminary data.</text>
</comment>
<keyword evidence="3 8" id="KW-0436">Ligase</keyword>
<dbReference type="Gene3D" id="3.30.930.10">
    <property type="entry name" value="Bira Bifunctional Protein, Domain 2"/>
    <property type="match status" value="1"/>
</dbReference>
<evidence type="ECO:0000256" key="5">
    <source>
        <dbReference type="ARBA" id="ARBA00022840"/>
    </source>
</evidence>
<keyword evidence="2" id="KW-0963">Cytoplasm</keyword>
<protein>
    <submittedName>
        <fullName evidence="8">Putative glycine-tRNA ligase 1</fullName>
    </submittedName>
</protein>
<dbReference type="EMBL" id="JAACNO010001227">
    <property type="protein sequence ID" value="KAF4142006.1"/>
    <property type="molecule type" value="Genomic_DNA"/>
</dbReference>
<evidence type="ECO:0000256" key="2">
    <source>
        <dbReference type="ARBA" id="ARBA00022490"/>
    </source>
</evidence>
<keyword evidence="7" id="KW-0030">Aminoacyl-tRNA synthetase</keyword>
<dbReference type="Gene3D" id="3.40.50.800">
    <property type="entry name" value="Anticodon-binding domain"/>
    <property type="match status" value="1"/>
</dbReference>
<dbReference type="SUPFAM" id="SSF55681">
    <property type="entry name" value="Class II aaRS and biotin synthetases"/>
    <property type="match status" value="1"/>
</dbReference>
<dbReference type="Proteomes" id="UP000704712">
    <property type="component" value="Unassembled WGS sequence"/>
</dbReference>
<proteinExistence type="predicted"/>
<dbReference type="InterPro" id="IPR036621">
    <property type="entry name" value="Anticodon-bd_dom_sf"/>
</dbReference>
<dbReference type="GO" id="GO:0070150">
    <property type="term" value="P:mitochondrial glycyl-tRNA aminoacylation"/>
    <property type="evidence" value="ECO:0007669"/>
    <property type="project" value="TreeGrafter"/>
</dbReference>
<comment type="subcellular location">
    <subcellularLocation>
        <location evidence="1">Cytoplasm</location>
    </subcellularLocation>
</comment>
<keyword evidence="4" id="KW-0547">Nucleotide-binding</keyword>
<dbReference type="InterPro" id="IPR027031">
    <property type="entry name" value="Gly-tRNA_synthase/POLG2"/>
</dbReference>
<evidence type="ECO:0000256" key="6">
    <source>
        <dbReference type="ARBA" id="ARBA00022917"/>
    </source>
</evidence>
<dbReference type="GO" id="GO:0004820">
    <property type="term" value="F:glycine-tRNA ligase activity"/>
    <property type="evidence" value="ECO:0007669"/>
    <property type="project" value="TreeGrafter"/>
</dbReference>
<gene>
    <name evidence="8" type="ORF">GN958_ATG08808</name>
</gene>
<dbReference type="PANTHER" id="PTHR10745">
    <property type="entry name" value="GLYCYL-TRNA SYNTHETASE/DNA POLYMERASE SUBUNIT GAMMA-2"/>
    <property type="match status" value="1"/>
</dbReference>
<dbReference type="Gene3D" id="3.30.720.200">
    <property type="match status" value="1"/>
</dbReference>
<evidence type="ECO:0000313" key="8">
    <source>
        <dbReference type="EMBL" id="KAF4142006.1"/>
    </source>
</evidence>
<evidence type="ECO:0000256" key="7">
    <source>
        <dbReference type="ARBA" id="ARBA00023146"/>
    </source>
</evidence>
<evidence type="ECO:0000313" key="9">
    <source>
        <dbReference type="Proteomes" id="UP000704712"/>
    </source>
</evidence>
<accession>A0A8S9UMN9</accession>
<evidence type="ECO:0000256" key="1">
    <source>
        <dbReference type="ARBA" id="ARBA00004496"/>
    </source>
</evidence>